<accession>A0A0E9W6Z7</accession>
<organism evidence="2">
    <name type="scientific">Anguilla anguilla</name>
    <name type="common">European freshwater eel</name>
    <name type="synonym">Muraena anguilla</name>
    <dbReference type="NCBI Taxonomy" id="7936"/>
    <lineage>
        <taxon>Eukaryota</taxon>
        <taxon>Metazoa</taxon>
        <taxon>Chordata</taxon>
        <taxon>Craniata</taxon>
        <taxon>Vertebrata</taxon>
        <taxon>Euteleostomi</taxon>
        <taxon>Actinopterygii</taxon>
        <taxon>Neopterygii</taxon>
        <taxon>Teleostei</taxon>
        <taxon>Anguilliformes</taxon>
        <taxon>Anguillidae</taxon>
        <taxon>Anguilla</taxon>
    </lineage>
</organism>
<feature type="region of interest" description="Disordered" evidence="1">
    <location>
        <begin position="1"/>
        <end position="21"/>
    </location>
</feature>
<dbReference type="EMBL" id="GBXM01022445">
    <property type="protein sequence ID" value="JAH86132.1"/>
    <property type="molecule type" value="Transcribed_RNA"/>
</dbReference>
<reference evidence="2" key="1">
    <citation type="submission" date="2014-11" db="EMBL/GenBank/DDBJ databases">
        <authorList>
            <person name="Amaro Gonzalez C."/>
        </authorList>
    </citation>
    <scope>NUCLEOTIDE SEQUENCE</scope>
</reference>
<proteinExistence type="predicted"/>
<sequence length="21" mass="2577">MKELQKHRNFKSKVEKGDDKM</sequence>
<dbReference type="AlphaFoldDB" id="A0A0E9W6Z7"/>
<evidence type="ECO:0000313" key="2">
    <source>
        <dbReference type="EMBL" id="JAH86132.1"/>
    </source>
</evidence>
<reference evidence="2" key="2">
    <citation type="journal article" date="2015" name="Fish Shellfish Immunol.">
        <title>Early steps in the European eel (Anguilla anguilla)-Vibrio vulnificus interaction in the gills: Role of the RtxA13 toxin.</title>
        <authorList>
            <person name="Callol A."/>
            <person name="Pajuelo D."/>
            <person name="Ebbesson L."/>
            <person name="Teles M."/>
            <person name="MacKenzie S."/>
            <person name="Amaro C."/>
        </authorList>
    </citation>
    <scope>NUCLEOTIDE SEQUENCE</scope>
</reference>
<protein>
    <submittedName>
        <fullName evidence="2">Uncharacterized protein</fullName>
    </submittedName>
</protein>
<evidence type="ECO:0000256" key="1">
    <source>
        <dbReference type="SAM" id="MobiDB-lite"/>
    </source>
</evidence>
<name>A0A0E9W6Z7_ANGAN</name>